<sequence>MISHTANLVVSLTIAEGIGAFRRTIGNEAVLTMKVDSDKVRRYFERAFVRWVFNAIRANKNPFTSPIEWDDFVSQKDIAYLLQRDPALNHIDISKLDWTWISTRFQTIHSVAHNLEAKDSPSRVEVKKDARHVTLRYVWSEDGWKRPLEYSLSLKHYENIKMLYQGPLNKFHDYLLITFARYAACGATNNHCSAPPDVIVFCGAKTELFGSPVNAVTQQYCSPFEDIEKYFGSLGSFFNFRISAGIYFMNPPYDEDLILSAMQKIIAVFKTTIPITVVMVIPMWDVSGQEKYRGRVHIVKEYEALELIEKSGFIRSKTVLGYQSHLFFDYYTDCYKVIADTYLIVASNTDYQISALEISTKWLEVTN</sequence>
<dbReference type="AlphaFoldDB" id="A0A6C0CFG8"/>
<feature type="domain" description="PCIF1 WW" evidence="1">
    <location>
        <begin position="169"/>
        <end position="286"/>
    </location>
</feature>
<accession>A0A6C0CFG8</accession>
<protein>
    <recommendedName>
        <fullName evidence="1">PCIF1 WW domain-containing protein</fullName>
    </recommendedName>
</protein>
<dbReference type="EMBL" id="MN739412">
    <property type="protein sequence ID" value="QHT03506.1"/>
    <property type="molecule type" value="Genomic_DNA"/>
</dbReference>
<dbReference type="PANTHER" id="PTHR21727:SF0">
    <property type="entry name" value="MRNA (2'-O-METHYLADENOSINE-N(6)-)-METHYLTRANSFERASE"/>
    <property type="match status" value="1"/>
</dbReference>
<dbReference type="GO" id="GO:0016422">
    <property type="term" value="F:mRNA (2'-O-methyladenosine-N6-)-methyltransferase activity"/>
    <property type="evidence" value="ECO:0007669"/>
    <property type="project" value="InterPro"/>
</dbReference>
<reference evidence="2" key="1">
    <citation type="journal article" date="2020" name="Nature">
        <title>Giant virus diversity and host interactions through global metagenomics.</title>
        <authorList>
            <person name="Schulz F."/>
            <person name="Roux S."/>
            <person name="Paez-Espino D."/>
            <person name="Jungbluth S."/>
            <person name="Walsh D.A."/>
            <person name="Denef V.J."/>
            <person name="McMahon K.D."/>
            <person name="Konstantinidis K.T."/>
            <person name="Eloe-Fadrosh E.A."/>
            <person name="Kyrpides N.C."/>
            <person name="Woyke T."/>
        </authorList>
    </citation>
    <scope>NUCLEOTIDE SEQUENCE</scope>
    <source>
        <strain evidence="2">GVMAG-M-3300021079-18</strain>
    </source>
</reference>
<organism evidence="2">
    <name type="scientific">viral metagenome</name>
    <dbReference type="NCBI Taxonomy" id="1070528"/>
    <lineage>
        <taxon>unclassified sequences</taxon>
        <taxon>metagenomes</taxon>
        <taxon>organismal metagenomes</taxon>
    </lineage>
</organism>
<dbReference type="InterPro" id="IPR039881">
    <property type="entry name" value="PCIF1-like"/>
</dbReference>
<dbReference type="Pfam" id="PF12237">
    <property type="entry name" value="PCIF1_WW"/>
    <property type="match status" value="1"/>
</dbReference>
<evidence type="ECO:0000313" key="2">
    <source>
        <dbReference type="EMBL" id="QHT03506.1"/>
    </source>
</evidence>
<dbReference type="GO" id="GO:0099122">
    <property type="term" value="F:RNA polymerase II C-terminal domain binding"/>
    <property type="evidence" value="ECO:0007669"/>
    <property type="project" value="InterPro"/>
</dbReference>
<evidence type="ECO:0000259" key="1">
    <source>
        <dbReference type="Pfam" id="PF12237"/>
    </source>
</evidence>
<name>A0A6C0CFG8_9ZZZZ</name>
<dbReference type="InterPro" id="IPR022035">
    <property type="entry name" value="PCIF1_WW"/>
</dbReference>
<proteinExistence type="predicted"/>
<dbReference type="PANTHER" id="PTHR21727">
    <property type="entry name" value="PHOSPHORYLATED CTD INTERACTING FACTOR 1"/>
    <property type="match status" value="1"/>
</dbReference>